<accession>A0A6A3FZ76</accession>
<proteinExistence type="predicted"/>
<gene>
    <name evidence="2" type="ORF">PR002_g33247</name>
</gene>
<sequence>MSEEMRKQVAKSSKPPRRLLRDRMRKETEEQQVAKPLERLRQTRILPDITSSLCLPIQVGQTAANIAWTTPTAQWVLRQIQMKKPKMTMQAT</sequence>
<evidence type="ECO:0000313" key="2">
    <source>
        <dbReference type="EMBL" id="KAE8950522.1"/>
    </source>
</evidence>
<evidence type="ECO:0000313" key="3">
    <source>
        <dbReference type="Proteomes" id="UP000435112"/>
    </source>
</evidence>
<dbReference type="Proteomes" id="UP000435112">
    <property type="component" value="Unassembled WGS sequence"/>
</dbReference>
<protein>
    <submittedName>
        <fullName evidence="2">Uncharacterized protein</fullName>
    </submittedName>
</protein>
<name>A0A6A3FZ76_9STRA</name>
<feature type="region of interest" description="Disordered" evidence="1">
    <location>
        <begin position="1"/>
        <end position="35"/>
    </location>
</feature>
<reference evidence="2 3" key="1">
    <citation type="submission" date="2018-09" db="EMBL/GenBank/DDBJ databases">
        <title>Genomic investigation of the strawberry pathogen Phytophthora fragariae indicates pathogenicity is determined by transcriptional variation in three key races.</title>
        <authorList>
            <person name="Adams T.M."/>
            <person name="Armitage A.D."/>
            <person name="Sobczyk M.K."/>
            <person name="Bates H.J."/>
            <person name="Dunwell J.M."/>
            <person name="Nellist C.F."/>
            <person name="Harrison R.J."/>
        </authorList>
    </citation>
    <scope>NUCLEOTIDE SEQUENCE [LARGE SCALE GENOMIC DNA]</scope>
    <source>
        <strain evidence="2 3">SCRP324</strain>
    </source>
</reference>
<dbReference type="EMBL" id="QXFU01013866">
    <property type="protein sequence ID" value="KAE8950522.1"/>
    <property type="molecule type" value="Genomic_DNA"/>
</dbReference>
<comment type="caution">
    <text evidence="2">The sequence shown here is derived from an EMBL/GenBank/DDBJ whole genome shotgun (WGS) entry which is preliminary data.</text>
</comment>
<feature type="compositionally biased region" description="Basic and acidic residues" evidence="1">
    <location>
        <begin position="19"/>
        <end position="29"/>
    </location>
</feature>
<dbReference type="AlphaFoldDB" id="A0A6A3FZ76"/>
<evidence type="ECO:0000256" key="1">
    <source>
        <dbReference type="SAM" id="MobiDB-lite"/>
    </source>
</evidence>
<organism evidence="2 3">
    <name type="scientific">Phytophthora rubi</name>
    <dbReference type="NCBI Taxonomy" id="129364"/>
    <lineage>
        <taxon>Eukaryota</taxon>
        <taxon>Sar</taxon>
        <taxon>Stramenopiles</taxon>
        <taxon>Oomycota</taxon>
        <taxon>Peronosporomycetes</taxon>
        <taxon>Peronosporales</taxon>
        <taxon>Peronosporaceae</taxon>
        <taxon>Phytophthora</taxon>
    </lineage>
</organism>